<sequence>MVWRNDNAHIRRRLPTIPAEAKTFPSFTRLNKGSMLPVIRSHNFELPTLLITGDDSADSAEQLPLSKHSRRSCSPNDRLSFPIEFTERPELPNEENCGQKNMISICSTTKTSARIRMDHFQGLIKLLLADKI</sequence>
<dbReference type="OMA" id="VWRNDNY"/>
<dbReference type="EnsemblMetazoa" id="OVOC8205.1">
    <property type="protein sequence ID" value="OVOC8205.1"/>
    <property type="gene ID" value="WBGene00245014"/>
</dbReference>
<keyword evidence="2" id="KW-1185">Reference proteome</keyword>
<protein>
    <submittedName>
        <fullName evidence="1">Uncharacterized protein</fullName>
    </submittedName>
</protein>
<reference evidence="2" key="1">
    <citation type="submission" date="2013-10" db="EMBL/GenBank/DDBJ databases">
        <title>Genome sequencing of Onchocerca volvulus.</title>
        <authorList>
            <person name="Cotton J."/>
            <person name="Tsai J."/>
            <person name="Stanley E."/>
            <person name="Tracey A."/>
            <person name="Holroyd N."/>
            <person name="Lustigman S."/>
            <person name="Berriman M."/>
        </authorList>
    </citation>
    <scope>NUCLEOTIDE SEQUENCE</scope>
</reference>
<dbReference type="Proteomes" id="UP000024404">
    <property type="component" value="Unassembled WGS sequence"/>
</dbReference>
<reference evidence="1" key="2">
    <citation type="submission" date="2022-06" db="UniProtKB">
        <authorList>
            <consortium name="EnsemblMetazoa"/>
        </authorList>
    </citation>
    <scope>IDENTIFICATION</scope>
</reference>
<name>A0A8R1Y3B1_ONCVO</name>
<proteinExistence type="predicted"/>
<dbReference type="EMBL" id="CMVM020000247">
    <property type="status" value="NOT_ANNOTATED_CDS"/>
    <property type="molecule type" value="Genomic_DNA"/>
</dbReference>
<evidence type="ECO:0000313" key="1">
    <source>
        <dbReference type="EnsemblMetazoa" id="OVOC8205.1"/>
    </source>
</evidence>
<accession>A0A8R1Y3B1</accession>
<dbReference type="AlphaFoldDB" id="A0A8R1Y3B1"/>
<organism evidence="1 2">
    <name type="scientific">Onchocerca volvulus</name>
    <dbReference type="NCBI Taxonomy" id="6282"/>
    <lineage>
        <taxon>Eukaryota</taxon>
        <taxon>Metazoa</taxon>
        <taxon>Ecdysozoa</taxon>
        <taxon>Nematoda</taxon>
        <taxon>Chromadorea</taxon>
        <taxon>Rhabditida</taxon>
        <taxon>Spirurina</taxon>
        <taxon>Spiruromorpha</taxon>
        <taxon>Filarioidea</taxon>
        <taxon>Onchocercidae</taxon>
        <taxon>Onchocerca</taxon>
    </lineage>
</organism>
<evidence type="ECO:0000313" key="2">
    <source>
        <dbReference type="Proteomes" id="UP000024404"/>
    </source>
</evidence>